<dbReference type="Proteomes" id="UP001288944">
    <property type="component" value="Unassembled WGS sequence"/>
</dbReference>
<dbReference type="GO" id="GO:0008835">
    <property type="term" value="F:diaminohydroxyphosphoribosylaminopyrimidine deaminase activity"/>
    <property type="evidence" value="ECO:0007669"/>
    <property type="project" value="TreeGrafter"/>
</dbReference>
<sequence>MDEKYMRMAIELAKKGVGKVNPNPMVGAVIVKDEKVIGEGYHEEYGKAHAEVNAFSSLIEESKGATLYVTLEPCSHYGKTPP</sequence>
<evidence type="ECO:0000259" key="1">
    <source>
        <dbReference type="PROSITE" id="PS51747"/>
    </source>
</evidence>
<dbReference type="Gene3D" id="3.40.140.10">
    <property type="entry name" value="Cytidine Deaminase, domain 2"/>
    <property type="match status" value="1"/>
</dbReference>
<dbReference type="SUPFAM" id="SSF53927">
    <property type="entry name" value="Cytidine deaminase-like"/>
    <property type="match status" value="1"/>
</dbReference>
<feature type="non-terminal residue" evidence="2">
    <location>
        <position position="82"/>
    </location>
</feature>
<protein>
    <submittedName>
        <fullName evidence="2">Riboflavin biosynthesis protein RibD</fullName>
    </submittedName>
</protein>
<evidence type="ECO:0000313" key="3">
    <source>
        <dbReference type="Proteomes" id="UP001288944"/>
    </source>
</evidence>
<dbReference type="PANTHER" id="PTHR11079">
    <property type="entry name" value="CYTOSINE DEAMINASE FAMILY MEMBER"/>
    <property type="match status" value="1"/>
</dbReference>
<dbReference type="PROSITE" id="PS51747">
    <property type="entry name" value="CYT_DCMP_DEAMINASES_2"/>
    <property type="match status" value="1"/>
</dbReference>
<accession>A0AAW9KIC9</accession>
<dbReference type="AlphaFoldDB" id="A0AAW9KIC9"/>
<proteinExistence type="predicted"/>
<dbReference type="EMBL" id="WNUR01001962">
    <property type="protein sequence ID" value="MDZ7544038.1"/>
    <property type="molecule type" value="Genomic_DNA"/>
</dbReference>
<gene>
    <name evidence="2" type="ORF">GNF83_23325</name>
</gene>
<dbReference type="InterPro" id="IPR002125">
    <property type="entry name" value="CMP_dCMP_dom"/>
</dbReference>
<comment type="caution">
    <text evidence="2">The sequence shown here is derived from an EMBL/GenBank/DDBJ whole genome shotgun (WGS) entry which is preliminary data.</text>
</comment>
<evidence type="ECO:0000313" key="2">
    <source>
        <dbReference type="EMBL" id="MDZ7544038.1"/>
    </source>
</evidence>
<dbReference type="InterPro" id="IPR016193">
    <property type="entry name" value="Cytidine_deaminase-like"/>
</dbReference>
<dbReference type="Pfam" id="PF00383">
    <property type="entry name" value="dCMP_cyt_deam_1"/>
    <property type="match status" value="1"/>
</dbReference>
<feature type="domain" description="CMP/dCMP-type deaminase" evidence="1">
    <location>
        <begin position="1"/>
        <end position="82"/>
    </location>
</feature>
<organism evidence="2 3">
    <name type="scientific">Clostridium perfringens</name>
    <dbReference type="NCBI Taxonomy" id="1502"/>
    <lineage>
        <taxon>Bacteria</taxon>
        <taxon>Bacillati</taxon>
        <taxon>Bacillota</taxon>
        <taxon>Clostridia</taxon>
        <taxon>Eubacteriales</taxon>
        <taxon>Clostridiaceae</taxon>
        <taxon>Clostridium</taxon>
    </lineage>
</organism>
<dbReference type="CDD" id="cd01284">
    <property type="entry name" value="Riboflavin_deaminase-reductase"/>
    <property type="match status" value="1"/>
</dbReference>
<dbReference type="PANTHER" id="PTHR11079:SF162">
    <property type="entry name" value="RIBOFLAVIN BIOSYNTHESIS PROTEIN PYRD, CHLOROPLASTIC"/>
    <property type="match status" value="1"/>
</dbReference>
<name>A0AAW9KIC9_CLOPF</name>
<reference evidence="2" key="1">
    <citation type="submission" date="2019-11" db="EMBL/GenBank/DDBJ databases">
        <title>Characterization of Clostridium perfringens isolates from swine manure treated agricultural soils.</title>
        <authorList>
            <person name="Wushke S.T."/>
        </authorList>
    </citation>
    <scope>NUCLEOTIDE SEQUENCE</scope>
    <source>
        <strain evidence="2">X62</strain>
    </source>
</reference>